<comment type="caution">
    <text evidence="2">The sequence shown here is derived from an EMBL/GenBank/DDBJ whole genome shotgun (WGS) entry which is preliminary data.</text>
</comment>
<proteinExistence type="predicted"/>
<dbReference type="Proteomes" id="UP000715781">
    <property type="component" value="Unassembled WGS sequence"/>
</dbReference>
<reference evidence="2" key="1">
    <citation type="submission" date="2021-05" db="EMBL/GenBank/DDBJ databases">
        <authorList>
            <person name="Pietrasiak N."/>
            <person name="Ward R."/>
            <person name="Stajich J.E."/>
            <person name="Kurbessoian T."/>
        </authorList>
    </citation>
    <scope>NUCLEOTIDE SEQUENCE</scope>
    <source>
        <strain evidence="2">JT2-VF2</strain>
    </source>
</reference>
<evidence type="ECO:0000313" key="2">
    <source>
        <dbReference type="EMBL" id="MBW4559648.1"/>
    </source>
</evidence>
<accession>A0A951PVA5</accession>
<dbReference type="Pfam" id="PF19954">
    <property type="entry name" value="EAD10"/>
    <property type="match status" value="1"/>
</dbReference>
<sequence>MTTFEELNAILERIVKKQQTETDITVLRKWLSGSGQIVSQQGKYAVNLGQGQDIHIGDLIYQGALAETIH</sequence>
<name>A0A951PVA5_9NOST</name>
<organism evidence="2 3">
    <name type="scientific">Mojavia pulchra JT2-VF2</name>
    <dbReference type="NCBI Taxonomy" id="287848"/>
    <lineage>
        <taxon>Bacteria</taxon>
        <taxon>Bacillati</taxon>
        <taxon>Cyanobacteriota</taxon>
        <taxon>Cyanophyceae</taxon>
        <taxon>Nostocales</taxon>
        <taxon>Nostocaceae</taxon>
    </lineage>
</organism>
<dbReference type="InterPro" id="IPR045429">
    <property type="entry name" value="EAD10"/>
</dbReference>
<gene>
    <name evidence="2" type="ORF">KME32_00580</name>
</gene>
<dbReference type="EMBL" id="JAHHHN010000001">
    <property type="protein sequence ID" value="MBW4559648.1"/>
    <property type="molecule type" value="Genomic_DNA"/>
</dbReference>
<reference evidence="2" key="2">
    <citation type="journal article" date="2022" name="Microbiol. Resour. Announc.">
        <title>Metagenome Sequencing to Explore Phylogenomics of Terrestrial Cyanobacteria.</title>
        <authorList>
            <person name="Ward R.D."/>
            <person name="Stajich J.E."/>
            <person name="Johansen J.R."/>
            <person name="Huntemann M."/>
            <person name="Clum A."/>
            <person name="Foster B."/>
            <person name="Foster B."/>
            <person name="Roux S."/>
            <person name="Palaniappan K."/>
            <person name="Varghese N."/>
            <person name="Mukherjee S."/>
            <person name="Reddy T.B.K."/>
            <person name="Daum C."/>
            <person name="Copeland A."/>
            <person name="Chen I.A."/>
            <person name="Ivanova N.N."/>
            <person name="Kyrpides N.C."/>
            <person name="Shapiro N."/>
            <person name="Eloe-Fadrosh E.A."/>
            <person name="Pietrasiak N."/>
        </authorList>
    </citation>
    <scope>NUCLEOTIDE SEQUENCE</scope>
    <source>
        <strain evidence="2">JT2-VF2</strain>
    </source>
</reference>
<evidence type="ECO:0000313" key="3">
    <source>
        <dbReference type="Proteomes" id="UP000715781"/>
    </source>
</evidence>
<feature type="domain" description="Effector-associated" evidence="1">
    <location>
        <begin position="1"/>
        <end position="69"/>
    </location>
</feature>
<evidence type="ECO:0000259" key="1">
    <source>
        <dbReference type="Pfam" id="PF19954"/>
    </source>
</evidence>
<dbReference type="AlphaFoldDB" id="A0A951PVA5"/>
<protein>
    <recommendedName>
        <fullName evidence="1">Effector-associated domain-containing protein</fullName>
    </recommendedName>
</protein>